<dbReference type="eggNOG" id="COG4581">
    <property type="taxonomic scope" value="Bacteria"/>
</dbReference>
<keyword evidence="4" id="KW-0067">ATP-binding</keyword>
<evidence type="ECO:0000256" key="1">
    <source>
        <dbReference type="ARBA" id="ARBA00022741"/>
    </source>
</evidence>
<dbReference type="PANTHER" id="PTHR12131">
    <property type="entry name" value="ATP-DEPENDENT RNA AND DNA HELICASE"/>
    <property type="match status" value="1"/>
</dbReference>
<accession>K2JFF0</accession>
<keyword evidence="1" id="KW-0547">Nucleotide-binding</keyword>
<dbReference type="STRING" id="1207063.P24_12067"/>
<dbReference type="GO" id="GO:0004386">
    <property type="term" value="F:helicase activity"/>
    <property type="evidence" value="ECO:0007669"/>
    <property type="project" value="UniProtKB-KW"/>
</dbReference>
<comment type="caution">
    <text evidence="7">The sequence shown here is derived from an EMBL/GenBank/DDBJ whole genome shotgun (WGS) entry which is preliminary data.</text>
</comment>
<evidence type="ECO:0000259" key="6">
    <source>
        <dbReference type="PROSITE" id="PS51194"/>
    </source>
</evidence>
<evidence type="ECO:0000313" key="8">
    <source>
        <dbReference type="Proteomes" id="UP000006746"/>
    </source>
</evidence>
<reference evidence="7 8" key="1">
    <citation type="journal article" date="2012" name="J. Bacteriol.">
        <title>Genome Sequence of Oceanibaculum indicum Type Strain P24.</title>
        <authorList>
            <person name="Lai Q."/>
            <person name="Shao Z."/>
        </authorList>
    </citation>
    <scope>NUCLEOTIDE SEQUENCE [LARGE SCALE GENOMIC DNA]</scope>
    <source>
        <strain evidence="7 8">P24</strain>
    </source>
</reference>
<keyword evidence="2" id="KW-0378">Hydrolase</keyword>
<dbReference type="PROSITE" id="PS51194">
    <property type="entry name" value="HELICASE_CTER"/>
    <property type="match status" value="1"/>
</dbReference>
<dbReference type="InterPro" id="IPR001650">
    <property type="entry name" value="Helicase_C-like"/>
</dbReference>
<evidence type="ECO:0000256" key="3">
    <source>
        <dbReference type="ARBA" id="ARBA00022806"/>
    </source>
</evidence>
<dbReference type="Pfam" id="PF00271">
    <property type="entry name" value="Helicase_C"/>
    <property type="match status" value="1"/>
</dbReference>
<dbReference type="GO" id="GO:0005524">
    <property type="term" value="F:ATP binding"/>
    <property type="evidence" value="ECO:0007669"/>
    <property type="project" value="UniProtKB-KW"/>
</dbReference>
<feature type="domain" description="Helicase C-terminal" evidence="6">
    <location>
        <begin position="162"/>
        <end position="312"/>
    </location>
</feature>
<dbReference type="GO" id="GO:0016787">
    <property type="term" value="F:hydrolase activity"/>
    <property type="evidence" value="ECO:0007669"/>
    <property type="project" value="UniProtKB-KW"/>
</dbReference>
<evidence type="ECO:0000313" key="7">
    <source>
        <dbReference type="EMBL" id="EKE73858.1"/>
    </source>
</evidence>
<dbReference type="Pfam" id="PF22527">
    <property type="entry name" value="DEXQc_Suv3"/>
    <property type="match status" value="1"/>
</dbReference>
<keyword evidence="3 7" id="KW-0347">Helicase</keyword>
<name>K2JFF0_9PROT</name>
<dbReference type="AlphaFoldDB" id="K2JFF0"/>
<evidence type="ECO:0000256" key="5">
    <source>
        <dbReference type="SAM" id="MobiDB-lite"/>
    </source>
</evidence>
<feature type="compositionally biased region" description="Basic and acidic residues" evidence="5">
    <location>
        <begin position="856"/>
        <end position="887"/>
    </location>
</feature>
<protein>
    <submittedName>
        <fullName evidence="7">ATP-dependent helicase MgpS</fullName>
    </submittedName>
</protein>
<organism evidence="7 8">
    <name type="scientific">Oceanibaculum indicum P24</name>
    <dbReference type="NCBI Taxonomy" id="1207063"/>
    <lineage>
        <taxon>Bacteria</taxon>
        <taxon>Pseudomonadati</taxon>
        <taxon>Pseudomonadota</taxon>
        <taxon>Alphaproteobacteria</taxon>
        <taxon>Rhodospirillales</taxon>
        <taxon>Oceanibaculaceae</taxon>
        <taxon>Oceanibaculum</taxon>
    </lineage>
</organism>
<dbReference type="PATRIC" id="fig|1207063.3.peg.2439"/>
<dbReference type="EMBL" id="AMRL01000015">
    <property type="protein sequence ID" value="EKE73858.1"/>
    <property type="molecule type" value="Genomic_DNA"/>
</dbReference>
<keyword evidence="8" id="KW-1185">Reference proteome</keyword>
<sequence>MTLHTSHPAQGGPRVTAVLGPTNTGKTYLAIERMLGHSTGMIGFPLRLLARENYDRIARIRGANQVALITGEEKIVPPHARYFVCTVESMPLDRRVSFLAVDEIQLCADRERGHVFTDRLLNARGLDETMFLGAETIRPLLKRLIPEAHFVTRPRFSTLSYTGYKKVTRLPRRSAVVAFSAADVYSLAELVRRQRGGTAVVLGALSPRARNAQVEMYQAGEVDYLVATDAIGMGLNMDLDHVAFARLGKFDGRGPRRLTAPELAQIAGRAGRHMSDGTFGVTAEVTGIEEELIEQIETHAFEPLKALTWRASRLDYRSVGSLRRSLEERPPQPFLMRQRDADDMAALEILSCNEEVLARAQNPATVRLLWEICQIPDFRKLLTDHHTALLARIFLQLTDGEKGKLSQDWVAKQLEQIDTTLGDIETLVERIAHIRTWNYIAHRGDWIDDPAYWQERARGIEEKLSDALHDRLTQRFVDRRSAVLVKRLKDQDDLVAAVRADGEVLVEGHAIGRLEGLGFIVDDKAVGDEAKALRTAARRALAGEMPALVRKLEETPDTGFRLMPDGRIGWKREEGDEAAVGRLRRGDSMLKPRVEALGDDLLTPALRDRVEARLSAWLAATIGDALGPLAKALAEDSLSGTARGIVFQLGEGLGSLPAAPLAPVLKLLQEADRKALARLGVRFGTESMFFPALLKPKAVALRAVLWSVHEQARPIPHPPPPGRVSVPAEELEAPEGFVPAIGYIAVGPRLLRLDMAERIAATARRLLRAGEGSFLPSAEIMSLAGCTAEELPALLAALGYRTVEQKAEDGTITVVFRKAQHRPKGGAKNRPKRKPRAKAAEQAVNQQATSPEQGQPEEKRARKGRGRAEKKSVPEEKNERQDRPDRRRQPKPAPRQSAAAKRPQAFDSPFAVLKDLLRK</sequence>
<dbReference type="Gene3D" id="3.40.50.300">
    <property type="entry name" value="P-loop containing nucleotide triphosphate hydrolases"/>
    <property type="match status" value="2"/>
</dbReference>
<feature type="region of interest" description="Disordered" evidence="5">
    <location>
        <begin position="814"/>
        <end position="919"/>
    </location>
</feature>
<dbReference type="PANTHER" id="PTHR12131:SF1">
    <property type="entry name" value="ATP-DEPENDENT RNA HELICASE SUPV3L1, MITOCHONDRIAL-RELATED"/>
    <property type="match status" value="1"/>
</dbReference>
<dbReference type="Proteomes" id="UP000006746">
    <property type="component" value="Unassembled WGS sequence"/>
</dbReference>
<feature type="compositionally biased region" description="Low complexity" evidence="5">
    <location>
        <begin position="894"/>
        <end position="905"/>
    </location>
</feature>
<feature type="compositionally biased region" description="Polar residues" evidence="5">
    <location>
        <begin position="843"/>
        <end position="853"/>
    </location>
</feature>
<dbReference type="InterPro" id="IPR027417">
    <property type="entry name" value="P-loop_NTPase"/>
</dbReference>
<evidence type="ECO:0000256" key="2">
    <source>
        <dbReference type="ARBA" id="ARBA00022801"/>
    </source>
</evidence>
<dbReference type="InterPro" id="IPR050699">
    <property type="entry name" value="RNA-DNA_Helicase"/>
</dbReference>
<dbReference type="SMART" id="SM00490">
    <property type="entry name" value="HELICc"/>
    <property type="match status" value="1"/>
</dbReference>
<feature type="compositionally biased region" description="Basic residues" evidence="5">
    <location>
        <begin position="818"/>
        <end position="837"/>
    </location>
</feature>
<dbReference type="RefSeq" id="WP_008945019.1">
    <property type="nucleotide sequence ID" value="NZ_AMRL01000015.1"/>
</dbReference>
<dbReference type="SUPFAM" id="SSF52540">
    <property type="entry name" value="P-loop containing nucleoside triphosphate hydrolases"/>
    <property type="match status" value="2"/>
</dbReference>
<proteinExistence type="predicted"/>
<evidence type="ECO:0000256" key="4">
    <source>
        <dbReference type="ARBA" id="ARBA00022840"/>
    </source>
</evidence>
<dbReference type="InterPro" id="IPR055206">
    <property type="entry name" value="DEXQc_SUV3"/>
</dbReference>
<gene>
    <name evidence="7" type="ORF">P24_12067</name>
</gene>